<protein>
    <recommendedName>
        <fullName evidence="4">RFTS domain-containing protein</fullName>
    </recommendedName>
</protein>
<evidence type="ECO:0000256" key="2">
    <source>
        <dbReference type="ARBA" id="ARBA00023242"/>
    </source>
</evidence>
<dbReference type="InterPro" id="IPR022702">
    <property type="entry name" value="Cytosine_MeTrfase1_RFD"/>
</dbReference>
<dbReference type="PANTHER" id="PTHR46235:SF3">
    <property type="entry name" value="PHD FINGER-CONTAINING PROTEIN DDB_G0268158"/>
    <property type="match status" value="1"/>
</dbReference>
<evidence type="ECO:0000313" key="6">
    <source>
        <dbReference type="Proteomes" id="UP000032180"/>
    </source>
</evidence>
<dbReference type="EnsemblPlants" id="LPERR08G09310.1">
    <property type="protein sequence ID" value="LPERR08G09310.1"/>
    <property type="gene ID" value="LPERR08G09310"/>
</dbReference>
<dbReference type="AlphaFoldDB" id="A0A0D9X6T1"/>
<reference evidence="6" key="2">
    <citation type="submission" date="2013-12" db="EMBL/GenBank/DDBJ databases">
        <authorList>
            <person name="Yu Y."/>
            <person name="Lee S."/>
            <person name="de Baynast K."/>
            <person name="Wissotski M."/>
            <person name="Liu L."/>
            <person name="Talag J."/>
            <person name="Goicoechea J."/>
            <person name="Angelova A."/>
            <person name="Jetty R."/>
            <person name="Kudrna D."/>
            <person name="Golser W."/>
            <person name="Rivera L."/>
            <person name="Zhang J."/>
            <person name="Wing R."/>
        </authorList>
    </citation>
    <scope>NUCLEOTIDE SEQUENCE</scope>
</reference>
<feature type="domain" description="RFTS" evidence="4">
    <location>
        <begin position="61"/>
        <end position="142"/>
    </location>
</feature>
<proteinExistence type="predicted"/>
<dbReference type="STRING" id="77586.A0A0D9X6T1"/>
<evidence type="ECO:0000256" key="1">
    <source>
        <dbReference type="ARBA" id="ARBA00004123"/>
    </source>
</evidence>
<dbReference type="GO" id="GO:0005634">
    <property type="term" value="C:nucleus"/>
    <property type="evidence" value="ECO:0007669"/>
    <property type="project" value="UniProtKB-SubCell"/>
</dbReference>
<evidence type="ECO:0000313" key="5">
    <source>
        <dbReference type="EnsemblPlants" id="LPERR08G09310.1"/>
    </source>
</evidence>
<keyword evidence="2" id="KW-0539">Nucleus</keyword>
<feature type="region of interest" description="Disordered" evidence="3">
    <location>
        <begin position="386"/>
        <end position="409"/>
    </location>
</feature>
<evidence type="ECO:0000259" key="4">
    <source>
        <dbReference type="Pfam" id="PF12047"/>
    </source>
</evidence>
<name>A0A0D9X6T1_9ORYZ</name>
<accession>A0A0D9X6T1</accession>
<dbReference type="PANTHER" id="PTHR46235">
    <property type="entry name" value="PHD FINGER-CONTAINING PROTEIN DDB_G0268158"/>
    <property type="match status" value="1"/>
</dbReference>
<organism evidence="5 6">
    <name type="scientific">Leersia perrieri</name>
    <dbReference type="NCBI Taxonomy" id="77586"/>
    <lineage>
        <taxon>Eukaryota</taxon>
        <taxon>Viridiplantae</taxon>
        <taxon>Streptophyta</taxon>
        <taxon>Embryophyta</taxon>
        <taxon>Tracheophyta</taxon>
        <taxon>Spermatophyta</taxon>
        <taxon>Magnoliopsida</taxon>
        <taxon>Liliopsida</taxon>
        <taxon>Poales</taxon>
        <taxon>Poaceae</taxon>
        <taxon>BOP clade</taxon>
        <taxon>Oryzoideae</taxon>
        <taxon>Oryzeae</taxon>
        <taxon>Oryzinae</taxon>
        <taxon>Leersia</taxon>
    </lineage>
</organism>
<reference evidence="5" key="3">
    <citation type="submission" date="2015-04" db="UniProtKB">
        <authorList>
            <consortium name="EnsemblPlants"/>
        </authorList>
    </citation>
    <scope>IDENTIFICATION</scope>
</reference>
<reference evidence="5 6" key="1">
    <citation type="submission" date="2012-08" db="EMBL/GenBank/DDBJ databases">
        <title>Oryza genome evolution.</title>
        <authorList>
            <person name="Wing R.A."/>
        </authorList>
    </citation>
    <scope>NUCLEOTIDE SEQUENCE</scope>
</reference>
<comment type="subcellular location">
    <subcellularLocation>
        <location evidence="1">Nucleus</location>
    </subcellularLocation>
</comment>
<keyword evidence="6" id="KW-1185">Reference proteome</keyword>
<dbReference type="Pfam" id="PF12047">
    <property type="entry name" value="DNMT1-RFD"/>
    <property type="match status" value="1"/>
</dbReference>
<dbReference type="Gramene" id="LPERR08G09310.1">
    <property type="protein sequence ID" value="LPERR08G09310.1"/>
    <property type="gene ID" value="LPERR08G09310"/>
</dbReference>
<dbReference type="Proteomes" id="UP000032180">
    <property type="component" value="Chromosome 8"/>
</dbReference>
<evidence type="ECO:0000256" key="3">
    <source>
        <dbReference type="SAM" id="MobiDB-lite"/>
    </source>
</evidence>
<sequence length="740" mass="84515">MALFGDDDDELPQLKGVNKYYCKDHNDDFVCFSILPFWFDEKHEVPNSELIGAEKIHIYGSDREGQHVCKRVIAWRVELDCKMPKMSVLSSEGNWIRLLEPHIGYAEDFARSVLITIQMIHFVRRHPAEDERTLSNHLCEVFWRFVTKPPEVDDLQKNYPLIIYLLENDPTLMKSKILKRLVEDTWTIIEVNARGLSIPSGKMAENLFVKLFVTLLVKKCLLSFAQTANISNTNVSNVESLVLRMRQILRYFNVVTHLVGTSTIPTVWQDCLNLLMLIKLVNGRNILRLECHLHVQYIGALNVTKWRTGPKGNCGLREISFEKKDVTTRAWEIPKEDPKIIFIYCMDHDINATIKTPHGDHIKFPDPSIEKAKDHARKKIKVTDVRNTDEVSPEPAELSAKSCREEGDQTHEVPIDNSMEHKYLKHECATNNLRMDLQYESPIVGVAAAGIISPKAIKRQEKQLGTSVLMGKTAKSSPWVVNSVTEKRLASIAGKEGYPGACADTVFQSTHHAHFPRHTNAKSLECYQSLNRDEDIPVIGIEMMISPKVGRKKKRNAKLISSVKSIDEVSTMKSLMNEFLDRSYEILSELASQLEERKQERDNLFVTRATSLEMGTTSERTEKLMTLIEEKENKTAVEGDKQINKLVKCESSFELIHRKFHEVKELKVEVIDSMKIKETRSLRWKAIMVIRSALSDMTLVWAKLSQVLVGLGEEAMLDPEAHSLVQKCQFVVDQTGRVLV</sequence>